<accession>A0A2S8G019</accession>
<name>A0A2S8G019_9BACT</name>
<feature type="compositionally biased region" description="Low complexity" evidence="1">
    <location>
        <begin position="416"/>
        <end position="426"/>
    </location>
</feature>
<dbReference type="EMBL" id="PUHY01000005">
    <property type="protein sequence ID" value="PQO37776.1"/>
    <property type="molecule type" value="Genomic_DNA"/>
</dbReference>
<organism evidence="2 3">
    <name type="scientific">Blastopirellula marina</name>
    <dbReference type="NCBI Taxonomy" id="124"/>
    <lineage>
        <taxon>Bacteria</taxon>
        <taxon>Pseudomonadati</taxon>
        <taxon>Planctomycetota</taxon>
        <taxon>Planctomycetia</taxon>
        <taxon>Pirellulales</taxon>
        <taxon>Pirellulaceae</taxon>
        <taxon>Blastopirellula</taxon>
    </lineage>
</organism>
<evidence type="ECO:0000256" key="1">
    <source>
        <dbReference type="SAM" id="MobiDB-lite"/>
    </source>
</evidence>
<evidence type="ECO:0008006" key="4">
    <source>
        <dbReference type="Google" id="ProtNLM"/>
    </source>
</evidence>
<feature type="compositionally biased region" description="Basic and acidic residues" evidence="1">
    <location>
        <begin position="466"/>
        <end position="484"/>
    </location>
</feature>
<sequence length="512" mass="55987">MNITPNFVHTPCESNTSIARSSFPIDALPQPLHDYVIAASAAAQTSLDLAAVTCLGVCSAALAGHVRIADGAGDEQPASLFVATVTAGLRREADLFQCARQPLQTLEAEQIEAARIPRIQAQSLLRQAKIRLRQREKQAAGDHQQFRQAALDFATQVVENLVPALPRLLIDDTTTAKLNTILAEQDGRVARFSTETAASDLFSGSRSQRSLAQQALYWKGYRGEEVTIDQRGGERTTLRRTAISCVCSFAKSTVAGLRHGRARRSRGVLDAFLFALPEPAFGKMPSSPTAIPDEVRQQYETRIRSLAAQQTDFTLRLSDEARQRYQAWQTEIAMLIRSGNLPESLTAWADHLPGNTLRLAAILHTISNRNVAEISATTLQSAIAIAQYFLPHALAMFDLLQQPYETPHRDHPTSPPETSSSRPSASQIGAEHPGTRHIVSLTPISPSNATSKKRGTPCHNKPAPAIDRHEDSDLSDSQPREPRPRGKHPPTTRGSGPRTYRGSPAAKRRAKR</sequence>
<comment type="caution">
    <text evidence="2">The sequence shown here is derived from an EMBL/GenBank/DDBJ whole genome shotgun (WGS) entry which is preliminary data.</text>
</comment>
<gene>
    <name evidence="2" type="ORF">C5Y83_07475</name>
</gene>
<dbReference type="OrthoDB" id="279540at2"/>
<dbReference type="AlphaFoldDB" id="A0A2S8G019"/>
<reference evidence="2 3" key="1">
    <citation type="submission" date="2018-02" db="EMBL/GenBank/DDBJ databases">
        <title>Comparative genomes isolates from brazilian mangrove.</title>
        <authorList>
            <person name="Araujo J.E."/>
            <person name="Taketani R.G."/>
            <person name="Silva M.C.P."/>
            <person name="Loureco M.V."/>
            <person name="Andreote F.D."/>
        </authorList>
    </citation>
    <scope>NUCLEOTIDE SEQUENCE [LARGE SCALE GENOMIC DNA]</scope>
    <source>
        <strain evidence="2 3">Hex-1 MGV</strain>
    </source>
</reference>
<evidence type="ECO:0000313" key="2">
    <source>
        <dbReference type="EMBL" id="PQO37776.1"/>
    </source>
</evidence>
<evidence type="ECO:0000313" key="3">
    <source>
        <dbReference type="Proteomes" id="UP000238322"/>
    </source>
</evidence>
<dbReference type="RefSeq" id="WP_105329025.1">
    <property type="nucleotide sequence ID" value="NZ_PUHY01000005.1"/>
</dbReference>
<feature type="region of interest" description="Disordered" evidence="1">
    <location>
        <begin position="404"/>
        <end position="512"/>
    </location>
</feature>
<protein>
    <recommendedName>
        <fullName evidence="4">DUF3987 domain-containing protein</fullName>
    </recommendedName>
</protein>
<proteinExistence type="predicted"/>
<dbReference type="InterPro" id="IPR025048">
    <property type="entry name" value="DUF3987"/>
</dbReference>
<dbReference type="Proteomes" id="UP000238322">
    <property type="component" value="Unassembled WGS sequence"/>
</dbReference>
<dbReference type="Pfam" id="PF13148">
    <property type="entry name" value="DUF3987"/>
    <property type="match status" value="1"/>
</dbReference>